<keyword evidence="1" id="KW-0812">Transmembrane</keyword>
<dbReference type="Proteomes" id="UP001327560">
    <property type="component" value="Chromosome 1"/>
</dbReference>
<keyword evidence="1" id="KW-0472">Membrane</keyword>
<gene>
    <name evidence="2" type="ORF">Cni_G02115</name>
</gene>
<evidence type="ECO:0000313" key="2">
    <source>
        <dbReference type="EMBL" id="WOK93418.1"/>
    </source>
</evidence>
<organism evidence="2 3">
    <name type="scientific">Canna indica</name>
    <name type="common">Indian-shot</name>
    <dbReference type="NCBI Taxonomy" id="4628"/>
    <lineage>
        <taxon>Eukaryota</taxon>
        <taxon>Viridiplantae</taxon>
        <taxon>Streptophyta</taxon>
        <taxon>Embryophyta</taxon>
        <taxon>Tracheophyta</taxon>
        <taxon>Spermatophyta</taxon>
        <taxon>Magnoliopsida</taxon>
        <taxon>Liliopsida</taxon>
        <taxon>Zingiberales</taxon>
        <taxon>Cannaceae</taxon>
        <taxon>Canna</taxon>
    </lineage>
</organism>
<proteinExistence type="predicted"/>
<sequence>MEFGFDRGSFVGAQVGLQRFQAAVELAVGRPQSLFLARRLLPSLRPHRPLHVRTDTLWLYVLNILCFIAVFALHAARWHNLPKLQQATKASELYGVEPVESTVLVRGKPVDDIDSLVVVHQMLAKEPMNNLNAL</sequence>
<reference evidence="2 3" key="1">
    <citation type="submission" date="2023-10" db="EMBL/GenBank/DDBJ databases">
        <title>Chromosome-scale genome assembly provides insights into flower coloration mechanisms of Canna indica.</title>
        <authorList>
            <person name="Li C."/>
        </authorList>
    </citation>
    <scope>NUCLEOTIDE SEQUENCE [LARGE SCALE GENOMIC DNA]</scope>
    <source>
        <tissue evidence="2">Flower</tissue>
    </source>
</reference>
<evidence type="ECO:0000256" key="1">
    <source>
        <dbReference type="SAM" id="Phobius"/>
    </source>
</evidence>
<protein>
    <submittedName>
        <fullName evidence="2">Uncharacterized protein</fullName>
    </submittedName>
</protein>
<dbReference type="AlphaFoldDB" id="A0AAQ3JQE9"/>
<keyword evidence="3" id="KW-1185">Reference proteome</keyword>
<evidence type="ECO:0000313" key="3">
    <source>
        <dbReference type="Proteomes" id="UP001327560"/>
    </source>
</evidence>
<name>A0AAQ3JQE9_9LILI</name>
<feature type="transmembrane region" description="Helical" evidence="1">
    <location>
        <begin position="57"/>
        <end position="76"/>
    </location>
</feature>
<keyword evidence="1" id="KW-1133">Transmembrane helix</keyword>
<accession>A0AAQ3JQE9</accession>
<dbReference type="EMBL" id="CP136890">
    <property type="protein sequence ID" value="WOK93418.1"/>
    <property type="molecule type" value="Genomic_DNA"/>
</dbReference>